<dbReference type="RefSeq" id="WP_188779244.1">
    <property type="nucleotide sequence ID" value="NZ_BMKQ01000001.1"/>
</dbReference>
<reference evidence="2" key="1">
    <citation type="journal article" date="2014" name="Int. J. Syst. Evol. Microbiol.">
        <title>Complete genome sequence of Corynebacterium casei LMG S-19264T (=DSM 44701T), isolated from a smear-ripened cheese.</title>
        <authorList>
            <consortium name="US DOE Joint Genome Institute (JGI-PGF)"/>
            <person name="Walter F."/>
            <person name="Albersmeier A."/>
            <person name="Kalinowski J."/>
            <person name="Ruckert C."/>
        </authorList>
    </citation>
    <scope>NUCLEOTIDE SEQUENCE</scope>
    <source>
        <strain evidence="2">CGMCC 1.16067</strain>
    </source>
</reference>
<dbReference type="PANTHER" id="PTHR43433:SF1">
    <property type="entry name" value="BLL5160 PROTEIN"/>
    <property type="match status" value="1"/>
</dbReference>
<name>A0A917F2Q6_9ACTN</name>
<keyword evidence="3" id="KW-1185">Reference proteome</keyword>
<comment type="caution">
    <text evidence="2">The sequence shown here is derived from an EMBL/GenBank/DDBJ whole genome shotgun (WGS) entry which is preliminary data.</text>
</comment>
<dbReference type="SUPFAM" id="SSF53474">
    <property type="entry name" value="alpha/beta-Hydrolases"/>
    <property type="match status" value="1"/>
</dbReference>
<dbReference type="AlphaFoldDB" id="A0A917F2Q6"/>
<proteinExistence type="predicted"/>
<dbReference type="GO" id="GO:0003824">
    <property type="term" value="F:catalytic activity"/>
    <property type="evidence" value="ECO:0007669"/>
    <property type="project" value="UniProtKB-ARBA"/>
</dbReference>
<dbReference type="PANTHER" id="PTHR43433">
    <property type="entry name" value="HYDROLASE, ALPHA/BETA FOLD FAMILY PROTEIN"/>
    <property type="match status" value="1"/>
</dbReference>
<sequence length="359" mass="38492">MNAWVKGVAGVGLAGLGAVAAGAVVERRVVKARRLGARDVDDLTALSAPAREVLTADGVVLHAEVDEQAPYATSAPREPGPTLVFVHGYALNLHCWHFQRRALRGRHRMVFYDQRSHGRSGRSDREHATIDQLGDDLMRVLDTMVPVPEGEDDPGVVLVGHSMGGMSIMAFAEQYPETFDARVRGVALVATTAGGLKPARILSPLIPDVLGGFFAPRVIAALASAPELIDSARSKGSNLGFLVADRFAFGGEAPAAHVELLDQMLAGTPTEVLAEFFDTFATLDKFAVLDRFGTVPTTVLCGTKDRITSIGHSRKMAARIEGSRLVEVEGAGHMVLFEDPELIEAEIERLVRTGEEVAR</sequence>
<dbReference type="InterPro" id="IPR029058">
    <property type="entry name" value="AB_hydrolase_fold"/>
</dbReference>
<dbReference type="InterPro" id="IPR050471">
    <property type="entry name" value="AB_hydrolase"/>
</dbReference>
<dbReference type="Proteomes" id="UP000649179">
    <property type="component" value="Unassembled WGS sequence"/>
</dbReference>
<evidence type="ECO:0000313" key="2">
    <source>
        <dbReference type="EMBL" id="GGF42423.1"/>
    </source>
</evidence>
<dbReference type="InterPro" id="IPR000073">
    <property type="entry name" value="AB_hydrolase_1"/>
</dbReference>
<dbReference type="Gene3D" id="3.40.50.1820">
    <property type="entry name" value="alpha/beta hydrolase"/>
    <property type="match status" value="1"/>
</dbReference>
<organism evidence="2 3">
    <name type="scientific">Marmoricola endophyticus</name>
    <dbReference type="NCBI Taxonomy" id="2040280"/>
    <lineage>
        <taxon>Bacteria</taxon>
        <taxon>Bacillati</taxon>
        <taxon>Actinomycetota</taxon>
        <taxon>Actinomycetes</taxon>
        <taxon>Propionibacteriales</taxon>
        <taxon>Nocardioidaceae</taxon>
        <taxon>Marmoricola</taxon>
    </lineage>
</organism>
<feature type="domain" description="AB hydrolase-1" evidence="1">
    <location>
        <begin position="83"/>
        <end position="343"/>
    </location>
</feature>
<dbReference type="EMBL" id="BMKQ01000001">
    <property type="protein sequence ID" value="GGF42423.1"/>
    <property type="molecule type" value="Genomic_DNA"/>
</dbReference>
<evidence type="ECO:0000313" key="3">
    <source>
        <dbReference type="Proteomes" id="UP000649179"/>
    </source>
</evidence>
<accession>A0A917F2Q6</accession>
<evidence type="ECO:0000259" key="1">
    <source>
        <dbReference type="Pfam" id="PF12697"/>
    </source>
</evidence>
<dbReference type="Pfam" id="PF12697">
    <property type="entry name" value="Abhydrolase_6"/>
    <property type="match status" value="1"/>
</dbReference>
<protein>
    <submittedName>
        <fullName evidence="2">Lipase</fullName>
    </submittedName>
</protein>
<gene>
    <name evidence="2" type="ORF">GCM10011519_15350</name>
</gene>
<reference evidence="2" key="2">
    <citation type="submission" date="2020-09" db="EMBL/GenBank/DDBJ databases">
        <authorList>
            <person name="Sun Q."/>
            <person name="Zhou Y."/>
        </authorList>
    </citation>
    <scope>NUCLEOTIDE SEQUENCE</scope>
    <source>
        <strain evidence="2">CGMCC 1.16067</strain>
    </source>
</reference>